<dbReference type="Gene3D" id="3.20.20.80">
    <property type="entry name" value="Glycosidases"/>
    <property type="match status" value="2"/>
</dbReference>
<sequence length="783" mass="81622">MLGDNLPSPAQVVSLFESRGIGRLRLFHPDAAALAALRGSGIEVVLGTLNEELPGLAADPSAAEKWVAANVAPFAGSVRFRYINAGNEVVPGDMAGNVLPAMRNLAAAVRAAGLRIPVTTSVATTALGVSYPPSQGAFSEAAAGVMTPIAAFLRSTSAPLLVNVYPYFSYAGNPGEVALDYALFRAAGVVVRDGALGYDNLFDAMVDSVHAALEKAGAAEVEVVVSETGWPSGGGGLGATVENAAAYVNNLVAHVRKGGGTPRKPGNATETYLFAMFNENQKPAGTERHFGLSDIIEKALVMVRETSDLEIDHGILRPAPLLPASFFFSAPLHGGGGSNDGLCHGSLNPGTTRSEEIGWPSSDPLYATVGPRWPLVALAATAGPRVTTDYLATLAFRSPPSPVMPRGLLPVSFCRQQSLSGPTAAGGLGGHCRPLGDIALLVVCTPTRFGETLIVVLLCQSRQPMVHLQGSVQDQNCTIFLFFLRNSIVAYEKTELVIIAEAQGTVVGVNYGMLSDNLSSPAQVVSLFESRGIGRLRLFHPDTAALATLRGSDIEVVLGMLNEELCGFAADPSAVEKWVAANVAPFAGSVRFRYINAGNEVVPGDTAGNVLPAMRNLAAAVRAAGLRIPVTTSVATMALGVSYPPSQGVFSEAAADQGLLFTPCFFLSLSQNPTLHRLLLTALFVASLLTLLTTLFTAFFAASLLTALFAASLLTTLFAASFLAALFVASTFGLATSSSRPLLSAIFTASSSSPRLLAIFVASFSPAPPPRHLDFHPSSLPPH</sequence>
<evidence type="ECO:0000256" key="6">
    <source>
        <dbReference type="SAM" id="Phobius"/>
    </source>
</evidence>
<keyword evidence="3 5" id="KW-0326">Glycosidase</keyword>
<keyword evidence="6" id="KW-0472">Membrane</keyword>
<organism evidence="7 8">
    <name type="scientific">Zingiber officinale</name>
    <name type="common">Ginger</name>
    <name type="synonym">Amomum zingiber</name>
    <dbReference type="NCBI Taxonomy" id="94328"/>
    <lineage>
        <taxon>Eukaryota</taxon>
        <taxon>Viridiplantae</taxon>
        <taxon>Streptophyta</taxon>
        <taxon>Embryophyta</taxon>
        <taxon>Tracheophyta</taxon>
        <taxon>Spermatophyta</taxon>
        <taxon>Magnoliopsida</taxon>
        <taxon>Liliopsida</taxon>
        <taxon>Zingiberales</taxon>
        <taxon>Zingiberaceae</taxon>
        <taxon>Zingiber</taxon>
    </lineage>
</organism>
<dbReference type="InterPro" id="IPR044965">
    <property type="entry name" value="Glyco_hydro_17_plant"/>
</dbReference>
<feature type="transmembrane region" description="Helical" evidence="6">
    <location>
        <begin position="678"/>
        <end position="702"/>
    </location>
</feature>
<dbReference type="GO" id="GO:0005975">
    <property type="term" value="P:carbohydrate metabolic process"/>
    <property type="evidence" value="ECO:0007669"/>
    <property type="project" value="InterPro"/>
</dbReference>
<dbReference type="SUPFAM" id="SSF51445">
    <property type="entry name" value="(Trans)glycosidases"/>
    <property type="match status" value="2"/>
</dbReference>
<feature type="transmembrane region" description="Helical" evidence="6">
    <location>
        <begin position="708"/>
        <end position="735"/>
    </location>
</feature>
<gene>
    <name evidence="7" type="ORF">ZIOFF_032202</name>
</gene>
<protein>
    <recommendedName>
        <fullName evidence="9">Glucan endo-1,3-beta-D-glucosidase</fullName>
    </recommendedName>
</protein>
<accession>A0A8J5L667</accession>
<dbReference type="PANTHER" id="PTHR32227">
    <property type="entry name" value="GLUCAN ENDO-1,3-BETA-GLUCOSIDASE BG1-RELATED-RELATED"/>
    <property type="match status" value="1"/>
</dbReference>
<dbReference type="Pfam" id="PF00332">
    <property type="entry name" value="Glyco_hydro_17"/>
    <property type="match status" value="2"/>
</dbReference>
<evidence type="ECO:0000256" key="5">
    <source>
        <dbReference type="RuleBase" id="RU004336"/>
    </source>
</evidence>
<proteinExistence type="inferred from homology"/>
<dbReference type="Proteomes" id="UP000734854">
    <property type="component" value="Unassembled WGS sequence"/>
</dbReference>
<evidence type="ECO:0000256" key="4">
    <source>
        <dbReference type="RuleBase" id="RU004335"/>
    </source>
</evidence>
<dbReference type="InterPro" id="IPR017853">
    <property type="entry name" value="GH"/>
</dbReference>
<dbReference type="AlphaFoldDB" id="A0A8J5L667"/>
<dbReference type="EMBL" id="JACMSC010000009">
    <property type="protein sequence ID" value="KAG6506870.1"/>
    <property type="molecule type" value="Genomic_DNA"/>
</dbReference>
<reference evidence="7 8" key="1">
    <citation type="submission" date="2020-08" db="EMBL/GenBank/DDBJ databases">
        <title>Plant Genome Project.</title>
        <authorList>
            <person name="Zhang R.-G."/>
        </authorList>
    </citation>
    <scope>NUCLEOTIDE SEQUENCE [LARGE SCALE GENOMIC DNA]</scope>
    <source>
        <tissue evidence="7">Rhizome</tissue>
    </source>
</reference>
<name>A0A8J5L667_ZINOF</name>
<evidence type="ECO:0008006" key="9">
    <source>
        <dbReference type="Google" id="ProtNLM"/>
    </source>
</evidence>
<evidence type="ECO:0000256" key="3">
    <source>
        <dbReference type="ARBA" id="ARBA00023295"/>
    </source>
</evidence>
<evidence type="ECO:0000256" key="2">
    <source>
        <dbReference type="ARBA" id="ARBA00022801"/>
    </source>
</evidence>
<dbReference type="PROSITE" id="PS00587">
    <property type="entry name" value="GLYCOSYL_HYDROL_F17"/>
    <property type="match status" value="1"/>
</dbReference>
<comment type="caution">
    <text evidence="7">The sequence shown here is derived from an EMBL/GenBank/DDBJ whole genome shotgun (WGS) entry which is preliminary data.</text>
</comment>
<keyword evidence="6" id="KW-0812">Transmembrane</keyword>
<evidence type="ECO:0000313" key="7">
    <source>
        <dbReference type="EMBL" id="KAG6506870.1"/>
    </source>
</evidence>
<dbReference type="FunFam" id="3.20.20.80:FF:000010">
    <property type="entry name" value="glucan endo-1,3-beta-glucosidase, basic"/>
    <property type="match status" value="1"/>
</dbReference>
<dbReference type="GO" id="GO:0042973">
    <property type="term" value="F:glucan endo-1,3-beta-D-glucosidase activity"/>
    <property type="evidence" value="ECO:0007669"/>
    <property type="project" value="UniProtKB-ARBA"/>
</dbReference>
<keyword evidence="6" id="KW-1133">Transmembrane helix</keyword>
<evidence type="ECO:0000256" key="1">
    <source>
        <dbReference type="ARBA" id="ARBA00008773"/>
    </source>
</evidence>
<dbReference type="InterPro" id="IPR000490">
    <property type="entry name" value="Glyco_hydro_17"/>
</dbReference>
<keyword evidence="2 5" id="KW-0378">Hydrolase</keyword>
<comment type="similarity">
    <text evidence="1 4">Belongs to the glycosyl hydrolase 17 family.</text>
</comment>
<evidence type="ECO:0000313" key="8">
    <source>
        <dbReference type="Proteomes" id="UP000734854"/>
    </source>
</evidence>
<keyword evidence="8" id="KW-1185">Reference proteome</keyword>